<dbReference type="EMBL" id="BARV01000207">
    <property type="protein sequence ID" value="GAH95061.1"/>
    <property type="molecule type" value="Genomic_DNA"/>
</dbReference>
<dbReference type="AlphaFoldDB" id="X1JK22"/>
<evidence type="ECO:0000256" key="1">
    <source>
        <dbReference type="ARBA" id="ARBA00022441"/>
    </source>
</evidence>
<organism evidence="3">
    <name type="scientific">marine sediment metagenome</name>
    <dbReference type="NCBI Taxonomy" id="412755"/>
    <lineage>
        <taxon>unclassified sequences</taxon>
        <taxon>metagenomes</taxon>
        <taxon>ecological metagenomes</taxon>
    </lineage>
</organism>
<dbReference type="PANTHER" id="PTHR46093">
    <property type="entry name" value="ACYL-COA-BINDING DOMAIN-CONTAINING PROTEIN 5"/>
    <property type="match status" value="1"/>
</dbReference>
<evidence type="ECO:0000256" key="2">
    <source>
        <dbReference type="ARBA" id="ARBA00022737"/>
    </source>
</evidence>
<sequence length="522" mass="57242">PRQSHTAVWTGTEMVVWGGSSFPSGYAFDSGGKYNPNTDTWAGTTSTDAPLPRDDHTAIWTGNEMIIWGGYRYQEDGYFNTGARYDPADNWISMAVTDTFLARSGHTAIWTGPSVTPTLNNKMIIWGGHNAGANLNTGAIYSIDTWSAMTTTALPSARYHHTAVWTGSNPATPTIDCKMIIWGGRDKWSRFDTGGQYDPLIDTWTTVTQTDLYARSDHTAVWATTTNEMLIWGGKSTIAEDTGSRYDPIGEVWTPITTTGAPAGRYDHTAVWTGSEMLIWGGFDGITDTLNTGGRYNPVSNSWQPITTTGTPSARYNHTAIWDNANNRMIIWGGYNASSERVFDTGAAYYPITNTWSAIKDASEPISARKDHTAVWTNSEMLVWGGFDGENALNTGAEYNLTGNAWTPITTTGAPSARYHHTAIWTGNEMIIWGGDDGTNRFNDGAKYYPITNTWVSISTIDAPVSRSRHTVIWTGTEMYIWGGLGSAGQPLLTGARYNLAGDTCQPKAIRLLAETIPYLRR</sequence>
<dbReference type="SMART" id="SM00612">
    <property type="entry name" value="Kelch"/>
    <property type="match status" value="5"/>
</dbReference>
<dbReference type="Pfam" id="PF24681">
    <property type="entry name" value="Kelch_KLHDC2_KLHL20_DRC7"/>
    <property type="match status" value="2"/>
</dbReference>
<keyword evidence="1" id="KW-0880">Kelch repeat</keyword>
<dbReference type="SUPFAM" id="SSF117281">
    <property type="entry name" value="Kelch motif"/>
    <property type="match status" value="2"/>
</dbReference>
<dbReference type="Gene3D" id="2.120.10.80">
    <property type="entry name" value="Kelch-type beta propeller"/>
    <property type="match status" value="3"/>
</dbReference>
<proteinExistence type="predicted"/>
<reference evidence="3" key="1">
    <citation type="journal article" date="2014" name="Front. Microbiol.">
        <title>High frequency of phylogenetically diverse reductive dehalogenase-homologous genes in deep subseafloor sedimentary metagenomes.</title>
        <authorList>
            <person name="Kawai M."/>
            <person name="Futagami T."/>
            <person name="Toyoda A."/>
            <person name="Takaki Y."/>
            <person name="Nishi S."/>
            <person name="Hori S."/>
            <person name="Arai W."/>
            <person name="Tsubouchi T."/>
            <person name="Morono Y."/>
            <person name="Uchiyama I."/>
            <person name="Ito T."/>
            <person name="Fujiyama A."/>
            <person name="Inagaki F."/>
            <person name="Takami H."/>
        </authorList>
    </citation>
    <scope>NUCLEOTIDE SEQUENCE</scope>
    <source>
        <strain evidence="3">Expedition CK06-06</strain>
    </source>
</reference>
<gene>
    <name evidence="3" type="ORF">S06H3_00933</name>
</gene>
<name>X1JK22_9ZZZZ</name>
<protein>
    <recommendedName>
        <fullName evidence="4">Galactose oxidase</fullName>
    </recommendedName>
</protein>
<dbReference type="InterPro" id="IPR015915">
    <property type="entry name" value="Kelch-typ_b-propeller"/>
</dbReference>
<evidence type="ECO:0008006" key="4">
    <source>
        <dbReference type="Google" id="ProtNLM"/>
    </source>
</evidence>
<feature type="non-terminal residue" evidence="3">
    <location>
        <position position="1"/>
    </location>
</feature>
<accession>X1JK22</accession>
<evidence type="ECO:0000313" key="3">
    <source>
        <dbReference type="EMBL" id="GAH95061.1"/>
    </source>
</evidence>
<dbReference type="InterPro" id="IPR006652">
    <property type="entry name" value="Kelch_1"/>
</dbReference>
<dbReference type="PANTHER" id="PTHR46093:SF18">
    <property type="entry name" value="FIBRONECTIN TYPE-III DOMAIN-CONTAINING PROTEIN"/>
    <property type="match status" value="1"/>
</dbReference>
<comment type="caution">
    <text evidence="3">The sequence shown here is derived from an EMBL/GenBank/DDBJ whole genome shotgun (WGS) entry which is preliminary data.</text>
</comment>
<keyword evidence="2" id="KW-0677">Repeat</keyword>